<dbReference type="InterPro" id="IPR046819">
    <property type="entry name" value="MmeI_hel"/>
</dbReference>
<feature type="domain" description="MmeI-like DNA-methyltransferase" evidence="9">
    <location>
        <begin position="319"/>
        <end position="585"/>
    </location>
</feature>
<sequence length="902" mass="103660">MTSKEIEANLEKLIANINNEEFIYELLLAYGISKTSVNRLKKGDFNLSKITGEVLYKNKLFFTYAETDLHLKVDEFATDEKLLKQNPRFVIVTDYKTLVAKDLKTKLNRDFPLKELPKYFDFFLPLTGAEVYKSSNDNKADRDAAYKMAQLYDILVQDNPDFKEDSHKLNIFLSRLLFCFFAEDTGIFEKSSIFTETLSQHTNVDGRDVDEFLNSFFQRLNTEKGSFPDYLQNQFPYVNGGLFRNNVTSPKFSSKARTLLLSCGDLDWSEINPDIFGSMIQAVADPEERSDLGMHYTSVPNIKKLIEPLFLDELNSEYEKQYDSITGLNKLIARLGQIKFFDPACGSGNFLIITYKEIRLLEIEIIKRIIDLTTKQGFTIPLQFTIIKLSQFYGIEIKDFAHEMAILSLWLAEHQMNRVFDERLEGYGQSKPILPLKQAGNIICGNATRIDWKIVCPVKKDDEVYILGNPPYYGARKQNEEQKGDIAFTLNSIKGANNLDYIAIWFFKAKKYIENLNAKFAFVTTNSICQGEQVSNLWPTLLKDNIELEFAYHSFKWTNNAIGNAGVTVIIIGARNLSTQPKFLYTDNIKKEVKNINAYLIDVPNIYVLPRTKPLSKFPEMNFGSMPNDGGSLLLNRDEKSYLTTVYPNSLKLIKKFAGGAEFLQGIEKYCIWINEDTLPLAQNISPIRERINQVRKLRGESNRMATVKLAKIPFAFGENRHQETDSIIVPATSSERRTYIPIGFLNSETVISNSAMAIYGAQPWLFGIIHSKMHMIWVDNIGGKLKTDYRYSAKLVYNTFPFPEINVKQKENINQYVFDILDERAKYPEKTMAWMYNPDTMPSTLKLAHKALDEAIERIYRLAPFTTDAERLAHLFKLYEEMAKKDTLFAKIKTVKKLKSK</sequence>
<evidence type="ECO:0000259" key="5">
    <source>
        <dbReference type="Pfam" id="PF20464"/>
    </source>
</evidence>
<keyword evidence="11" id="KW-1185">Reference proteome</keyword>
<evidence type="ECO:0000256" key="1">
    <source>
        <dbReference type="ARBA" id="ARBA00011900"/>
    </source>
</evidence>
<evidence type="ECO:0000259" key="9">
    <source>
        <dbReference type="Pfam" id="PF20473"/>
    </source>
</evidence>
<dbReference type="InterPro" id="IPR046816">
    <property type="entry name" value="MmeI_Mtase"/>
</dbReference>
<feature type="domain" description="MmeI-like helicase spacer" evidence="6">
    <location>
        <begin position="167"/>
        <end position="243"/>
    </location>
</feature>
<dbReference type="InterPro" id="IPR046820">
    <property type="entry name" value="MmeI_TRD"/>
</dbReference>
<evidence type="ECO:0000259" key="8">
    <source>
        <dbReference type="Pfam" id="PF20467"/>
    </source>
</evidence>
<dbReference type="InterPro" id="IPR046818">
    <property type="entry name" value="MmeI_C"/>
</dbReference>
<dbReference type="GO" id="GO:0008168">
    <property type="term" value="F:methyltransferase activity"/>
    <property type="evidence" value="ECO:0007669"/>
    <property type="project" value="UniProtKB-KW"/>
</dbReference>
<evidence type="ECO:0000259" key="6">
    <source>
        <dbReference type="Pfam" id="PF20465"/>
    </source>
</evidence>
<dbReference type="Gene3D" id="3.40.50.150">
    <property type="entry name" value="Vaccinia Virus protein VP39"/>
    <property type="match status" value="1"/>
</dbReference>
<dbReference type="Pfam" id="PF20465">
    <property type="entry name" value="MmeI_hel"/>
    <property type="match status" value="1"/>
</dbReference>
<evidence type="ECO:0000256" key="2">
    <source>
        <dbReference type="ARBA" id="ARBA00022603"/>
    </source>
</evidence>
<dbReference type="GO" id="GO:0032259">
    <property type="term" value="P:methylation"/>
    <property type="evidence" value="ECO:0007669"/>
    <property type="project" value="UniProtKB-KW"/>
</dbReference>
<accession>A0ABW9JFL6</accession>
<organism evidence="10 11">
    <name type="scientific">Pedobacter helvus</name>
    <dbReference type="NCBI Taxonomy" id="2563444"/>
    <lineage>
        <taxon>Bacteria</taxon>
        <taxon>Pseudomonadati</taxon>
        <taxon>Bacteroidota</taxon>
        <taxon>Sphingobacteriia</taxon>
        <taxon>Sphingobacteriales</taxon>
        <taxon>Sphingobacteriaceae</taxon>
        <taxon>Pedobacter</taxon>
    </lineage>
</organism>
<dbReference type="Pfam" id="PF20473">
    <property type="entry name" value="MmeI_Mtase"/>
    <property type="match status" value="1"/>
</dbReference>
<dbReference type="Pfam" id="PF20464">
    <property type="entry name" value="MmeI_N"/>
    <property type="match status" value="1"/>
</dbReference>
<evidence type="ECO:0000313" key="10">
    <source>
        <dbReference type="EMBL" id="MFN0291197.1"/>
    </source>
</evidence>
<dbReference type="InterPro" id="IPR050953">
    <property type="entry name" value="N4_N6_ade-DNA_methylase"/>
</dbReference>
<dbReference type="SUPFAM" id="SSF53335">
    <property type="entry name" value="S-adenosyl-L-methionine-dependent methyltransferases"/>
    <property type="match status" value="1"/>
</dbReference>
<feature type="domain" description="MmeI-like N-terminal" evidence="5">
    <location>
        <begin position="1"/>
        <end position="157"/>
    </location>
</feature>
<dbReference type="InterPro" id="IPR046817">
    <property type="entry name" value="MmeI_N"/>
</dbReference>
<feature type="domain" description="MmeI-like target recognition" evidence="7">
    <location>
        <begin position="603"/>
        <end position="806"/>
    </location>
</feature>
<dbReference type="PANTHER" id="PTHR33841:SF1">
    <property type="entry name" value="DNA METHYLTRANSFERASE A"/>
    <property type="match status" value="1"/>
</dbReference>
<dbReference type="EC" id="2.1.1.72" evidence="1"/>
<dbReference type="Pfam" id="PF20467">
    <property type="entry name" value="MmeI_C"/>
    <property type="match status" value="1"/>
</dbReference>
<dbReference type="Pfam" id="PF20466">
    <property type="entry name" value="MmeI_TRD"/>
    <property type="match status" value="1"/>
</dbReference>
<dbReference type="InterPro" id="IPR029063">
    <property type="entry name" value="SAM-dependent_MTases_sf"/>
</dbReference>
<name>A0ABW9JFL6_9SPHI</name>
<dbReference type="Proteomes" id="UP001517367">
    <property type="component" value="Unassembled WGS sequence"/>
</dbReference>
<evidence type="ECO:0000256" key="3">
    <source>
        <dbReference type="ARBA" id="ARBA00022679"/>
    </source>
</evidence>
<gene>
    <name evidence="10" type="ORF">E5L68_007320</name>
</gene>
<comment type="caution">
    <text evidence="10">The sequence shown here is derived from an EMBL/GenBank/DDBJ whole genome shotgun (WGS) entry which is preliminary data.</text>
</comment>
<dbReference type="PANTHER" id="PTHR33841">
    <property type="entry name" value="DNA METHYLTRANSFERASE YEEA-RELATED"/>
    <property type="match status" value="1"/>
</dbReference>
<protein>
    <recommendedName>
        <fullName evidence="1">site-specific DNA-methyltransferase (adenine-specific)</fullName>
        <ecNumber evidence="1">2.1.1.72</ecNumber>
    </recommendedName>
</protein>
<feature type="domain" description="MmeI-like C-terminal" evidence="8">
    <location>
        <begin position="807"/>
        <end position="885"/>
    </location>
</feature>
<comment type="catalytic activity">
    <reaction evidence="4">
        <text>a 2'-deoxyadenosine in DNA + S-adenosyl-L-methionine = an N(6)-methyl-2'-deoxyadenosine in DNA + S-adenosyl-L-homocysteine + H(+)</text>
        <dbReference type="Rhea" id="RHEA:15197"/>
        <dbReference type="Rhea" id="RHEA-COMP:12418"/>
        <dbReference type="Rhea" id="RHEA-COMP:12419"/>
        <dbReference type="ChEBI" id="CHEBI:15378"/>
        <dbReference type="ChEBI" id="CHEBI:57856"/>
        <dbReference type="ChEBI" id="CHEBI:59789"/>
        <dbReference type="ChEBI" id="CHEBI:90615"/>
        <dbReference type="ChEBI" id="CHEBI:90616"/>
        <dbReference type="EC" id="2.1.1.72"/>
    </reaction>
</comment>
<evidence type="ECO:0000313" key="11">
    <source>
        <dbReference type="Proteomes" id="UP001517367"/>
    </source>
</evidence>
<keyword evidence="2 10" id="KW-0489">Methyltransferase</keyword>
<evidence type="ECO:0000259" key="7">
    <source>
        <dbReference type="Pfam" id="PF20466"/>
    </source>
</evidence>
<proteinExistence type="predicted"/>
<dbReference type="EMBL" id="SRMP02000010">
    <property type="protein sequence ID" value="MFN0291197.1"/>
    <property type="molecule type" value="Genomic_DNA"/>
</dbReference>
<reference evidence="10 11" key="1">
    <citation type="submission" date="2024-12" db="EMBL/GenBank/DDBJ databases">
        <authorList>
            <person name="Hu S."/>
        </authorList>
    </citation>
    <scope>NUCLEOTIDE SEQUENCE [LARGE SCALE GENOMIC DNA]</scope>
    <source>
        <strain evidence="10 11">P-25</strain>
    </source>
</reference>
<keyword evidence="3" id="KW-0808">Transferase</keyword>
<dbReference type="RefSeq" id="WP_138730406.1">
    <property type="nucleotide sequence ID" value="NZ_SRMP02000010.1"/>
</dbReference>
<evidence type="ECO:0000256" key="4">
    <source>
        <dbReference type="ARBA" id="ARBA00047942"/>
    </source>
</evidence>